<evidence type="ECO:0000259" key="1">
    <source>
        <dbReference type="Pfam" id="PF09940"/>
    </source>
</evidence>
<evidence type="ECO:0000313" key="5">
    <source>
        <dbReference type="Proteomes" id="UP001519887"/>
    </source>
</evidence>
<evidence type="ECO:0000259" key="2">
    <source>
        <dbReference type="Pfam" id="PF16221"/>
    </source>
</evidence>
<accession>A0ABS7C5R0</accession>
<dbReference type="InterPro" id="IPR012353">
    <property type="entry name" value="UCP015244"/>
</dbReference>
<dbReference type="InterPro" id="IPR032610">
    <property type="entry name" value="DUF2172"/>
</dbReference>
<reference evidence="4 5" key="1">
    <citation type="submission" date="2021-07" db="EMBL/GenBank/DDBJ databases">
        <title>Paenibacillus radiodurans sp. nov., isolated from the southeastern edge of Tengger Desert.</title>
        <authorList>
            <person name="Zhang G."/>
        </authorList>
    </citation>
    <scope>NUCLEOTIDE SEQUENCE [LARGE SCALE GENOMIC DNA]</scope>
    <source>
        <strain evidence="4 5">CCM 7311</strain>
    </source>
</reference>
<organism evidence="4 5">
    <name type="scientific">Paenibacillus sepulcri</name>
    <dbReference type="NCBI Taxonomy" id="359917"/>
    <lineage>
        <taxon>Bacteria</taxon>
        <taxon>Bacillati</taxon>
        <taxon>Bacillota</taxon>
        <taxon>Bacilli</taxon>
        <taxon>Bacillales</taxon>
        <taxon>Paenibacillaceae</taxon>
        <taxon>Paenibacillus</taxon>
    </lineage>
</organism>
<feature type="domain" description="UCP01524 winged helix-turn-helix" evidence="2">
    <location>
        <begin position="348"/>
        <end position="432"/>
    </location>
</feature>
<name>A0ABS7C5R0_9BACL</name>
<evidence type="ECO:0000313" key="4">
    <source>
        <dbReference type="EMBL" id="MBW7456216.1"/>
    </source>
</evidence>
<dbReference type="PIRSF" id="PIRSF015244">
    <property type="entry name" value="UCP015244"/>
    <property type="match status" value="1"/>
</dbReference>
<dbReference type="Pfam" id="PF09940">
    <property type="entry name" value="DUF2172"/>
    <property type="match status" value="1"/>
</dbReference>
<dbReference type="Proteomes" id="UP001519887">
    <property type="component" value="Unassembled WGS sequence"/>
</dbReference>
<feature type="domain" description="DUF2172" evidence="1">
    <location>
        <begin position="55"/>
        <end position="146"/>
    </location>
</feature>
<dbReference type="InterPro" id="IPR032589">
    <property type="entry name" value="DUF4910"/>
</dbReference>
<comment type="caution">
    <text evidence="4">The sequence shown here is derived from an EMBL/GenBank/DDBJ whole genome shotgun (WGS) entry which is preliminary data.</text>
</comment>
<gene>
    <name evidence="4" type="ORF">K0U00_19475</name>
</gene>
<dbReference type="Gene3D" id="1.10.10.10">
    <property type="entry name" value="Winged helix-like DNA-binding domain superfamily/Winged helix DNA-binding domain"/>
    <property type="match status" value="1"/>
</dbReference>
<evidence type="ECO:0000259" key="3">
    <source>
        <dbReference type="Pfam" id="PF16254"/>
    </source>
</evidence>
<dbReference type="Pfam" id="PF16221">
    <property type="entry name" value="HTH_47"/>
    <property type="match status" value="1"/>
</dbReference>
<dbReference type="SUPFAM" id="SSF53187">
    <property type="entry name" value="Zn-dependent exopeptidases"/>
    <property type="match status" value="1"/>
</dbReference>
<sequence>MAEINLLFDELFPLCRSITGQGLRDTLTLLSEKLPLEVFGIPTGTQVFDWVIPEEWVIRDAWLKGPNGEIIANFRTNNLHILNYSTPVNEVMPLAKLKEHLYTIPGLPDAIPYVTSYYTRRWGFCLSHKQLEQLEDGDYLAYIDSEMINGELNYAHAFLPGESKREILISTYICHPSMANNELSGPLAAAFLYNRIANWPNRRYTYRFVFVPETIGSIAYLHRFGKQMKERTHAGLVLTCLGGQKKLSYKLSRSGKNPLDRIWQQMIAHGQYEGGTRPFTPEFGSDERQYCSPGFNLPVGQMARTVYGDYPGYHNSLDTKESMTIEAIQQSIDELESLLQMNEAEGCYINQFPYGEVKLDKHDLYPDMNAPATRFLSSNEIVDSRTQLNRILMLLNYSDGKHTLLDIAERSKCNIDGLMPYVQKLVEKGLLEGPFHEKGRELG</sequence>
<dbReference type="InterPro" id="IPR032622">
    <property type="entry name" value="UCP01524_HTH"/>
</dbReference>
<dbReference type="Gene3D" id="3.50.30.90">
    <property type="match status" value="1"/>
</dbReference>
<keyword evidence="5" id="KW-1185">Reference proteome</keyword>
<protein>
    <submittedName>
        <fullName evidence="4">DUF4910 domain-containing protein</fullName>
    </submittedName>
</protein>
<feature type="domain" description="DUF4910" evidence="3">
    <location>
        <begin position="7"/>
        <end position="343"/>
    </location>
</feature>
<dbReference type="InterPro" id="IPR036388">
    <property type="entry name" value="WH-like_DNA-bd_sf"/>
</dbReference>
<dbReference type="Gene3D" id="3.40.630.10">
    <property type="entry name" value="Zn peptidases"/>
    <property type="match status" value="1"/>
</dbReference>
<proteinExistence type="predicted"/>
<dbReference type="Pfam" id="PF16254">
    <property type="entry name" value="DUF4910"/>
    <property type="match status" value="1"/>
</dbReference>
<dbReference type="EMBL" id="JAHZIK010000523">
    <property type="protein sequence ID" value="MBW7456216.1"/>
    <property type="molecule type" value="Genomic_DNA"/>
</dbReference>